<evidence type="ECO:0000256" key="2">
    <source>
        <dbReference type="ARBA" id="ARBA00022475"/>
    </source>
</evidence>
<comment type="subcellular location">
    <subcellularLocation>
        <location evidence="1">Cell inner membrane</location>
    </subcellularLocation>
</comment>
<keyword evidence="4 7" id="KW-0808">Transferase</keyword>
<dbReference type="GO" id="GO:0016746">
    <property type="term" value="F:acyltransferase activity"/>
    <property type="evidence" value="ECO:0007669"/>
    <property type="project" value="UniProtKB-KW"/>
</dbReference>
<dbReference type="RefSeq" id="WP_061267247.1">
    <property type="nucleotide sequence ID" value="NZ_SOZH01000003.1"/>
</dbReference>
<keyword evidence="8" id="KW-1185">Reference proteome</keyword>
<keyword evidence="2" id="KW-1003">Cell membrane</keyword>
<evidence type="ECO:0000256" key="6">
    <source>
        <dbReference type="ARBA" id="ARBA00023315"/>
    </source>
</evidence>
<dbReference type="AlphaFoldDB" id="A0A4Y8R5U0"/>
<name>A0A4Y8R5U0_9MICO</name>
<comment type="caution">
    <text evidence="7">The sequence shown here is derived from an EMBL/GenBank/DDBJ whole genome shotgun (WGS) entry which is preliminary data.</text>
</comment>
<gene>
    <name evidence="7" type="ORF">E1O70_05280</name>
</gene>
<keyword evidence="5" id="KW-0472">Membrane</keyword>
<accession>A0A4Y8R5U0</accession>
<keyword evidence="3" id="KW-0997">Cell inner membrane</keyword>
<evidence type="ECO:0000313" key="8">
    <source>
        <dbReference type="Proteomes" id="UP000298003"/>
    </source>
</evidence>
<evidence type="ECO:0000256" key="4">
    <source>
        <dbReference type="ARBA" id="ARBA00022679"/>
    </source>
</evidence>
<dbReference type="PANTHER" id="PTHR30606:SF10">
    <property type="entry name" value="PHOSPHATIDYLINOSITOL MANNOSIDE ACYLTRANSFERASE"/>
    <property type="match status" value="1"/>
</dbReference>
<dbReference type="GO" id="GO:0009247">
    <property type="term" value="P:glycolipid biosynthetic process"/>
    <property type="evidence" value="ECO:0007669"/>
    <property type="project" value="UniProtKB-ARBA"/>
</dbReference>
<dbReference type="InterPro" id="IPR004960">
    <property type="entry name" value="LipA_acyltrans"/>
</dbReference>
<evidence type="ECO:0000256" key="5">
    <source>
        <dbReference type="ARBA" id="ARBA00023136"/>
    </source>
</evidence>
<organism evidence="7 8">
    <name type="scientific">Cellulosimicrobium funkei</name>
    <dbReference type="NCBI Taxonomy" id="264251"/>
    <lineage>
        <taxon>Bacteria</taxon>
        <taxon>Bacillati</taxon>
        <taxon>Actinomycetota</taxon>
        <taxon>Actinomycetes</taxon>
        <taxon>Micrococcales</taxon>
        <taxon>Promicromonosporaceae</taxon>
        <taxon>Cellulosimicrobium</taxon>
    </lineage>
</organism>
<reference evidence="7 8" key="1">
    <citation type="submission" date="2019-03" db="EMBL/GenBank/DDBJ databases">
        <title>Cellulosimicrobium funkei JCM14302 Assembly.</title>
        <authorList>
            <person name="Dou T."/>
        </authorList>
    </citation>
    <scope>NUCLEOTIDE SEQUENCE [LARGE SCALE GENOMIC DNA]</scope>
    <source>
        <strain evidence="7 8">JCM 14302</strain>
    </source>
</reference>
<protein>
    <submittedName>
        <fullName evidence="7">Phosphatidylinositol mannoside acyltransferase</fullName>
    </submittedName>
</protein>
<dbReference type="Pfam" id="PF03279">
    <property type="entry name" value="Lip_A_acyltrans"/>
    <property type="match status" value="1"/>
</dbReference>
<sequence>MALDAGKAFTFAWRNARKVPDPLLRGLFDAIADVTWLLHGGGVRQLERNLARVRPGLSPRALRRLSRAGMRSYMRYYREAFTLPAWTPEQVEARVRLVGYENLAEHLDGDRSPVLALSHQGNWDLAGAYATPHIAPVLTVAERLKPDELFEEFLAFRTGLGLEILALGDGDVFRDLVRGASRPGKIIPLLADRDLTHRGVEVDLFGERARVAAGPAALAVSTGAPLVPAGIHYERLRGERRRAAGSPWGLVIRFFPRVEIATDVPRAQRVAAATQSWVDALSVAIREHPQDWHMLQKVFVDDLDPERYARTRAAAGEPAPGAERAA</sequence>
<dbReference type="EMBL" id="SOZH01000003">
    <property type="protein sequence ID" value="TFF16770.1"/>
    <property type="molecule type" value="Genomic_DNA"/>
</dbReference>
<evidence type="ECO:0000256" key="1">
    <source>
        <dbReference type="ARBA" id="ARBA00004533"/>
    </source>
</evidence>
<keyword evidence="6 7" id="KW-0012">Acyltransferase</keyword>
<dbReference type="CDD" id="cd07984">
    <property type="entry name" value="LPLAT_LABLAT-like"/>
    <property type="match status" value="1"/>
</dbReference>
<dbReference type="GO" id="GO:0005886">
    <property type="term" value="C:plasma membrane"/>
    <property type="evidence" value="ECO:0007669"/>
    <property type="project" value="UniProtKB-SubCell"/>
</dbReference>
<dbReference type="PANTHER" id="PTHR30606">
    <property type="entry name" value="LIPID A BIOSYNTHESIS LAUROYL ACYLTRANSFERASE"/>
    <property type="match status" value="1"/>
</dbReference>
<evidence type="ECO:0000313" key="7">
    <source>
        <dbReference type="EMBL" id="TFF16770.1"/>
    </source>
</evidence>
<dbReference type="GeneID" id="95683900"/>
<dbReference type="Proteomes" id="UP000298003">
    <property type="component" value="Unassembled WGS sequence"/>
</dbReference>
<proteinExistence type="predicted"/>
<evidence type="ECO:0000256" key="3">
    <source>
        <dbReference type="ARBA" id="ARBA00022519"/>
    </source>
</evidence>
<dbReference type="NCBIfam" id="NF005919">
    <property type="entry name" value="PRK07920.1"/>
    <property type="match status" value="1"/>
</dbReference>